<evidence type="ECO:0000313" key="3">
    <source>
        <dbReference type="Proteomes" id="UP000294535"/>
    </source>
</evidence>
<dbReference type="InterPro" id="IPR011249">
    <property type="entry name" value="Metalloenz_LuxS/M16"/>
</dbReference>
<dbReference type="InterPro" id="IPR050361">
    <property type="entry name" value="MPP/UQCRC_Complex"/>
</dbReference>
<dbReference type="PANTHER" id="PTHR11851">
    <property type="entry name" value="METALLOPROTEASE"/>
    <property type="match status" value="1"/>
</dbReference>
<organism evidence="2 3">
    <name type="scientific">Algoriphagus boseongensis</name>
    <dbReference type="NCBI Taxonomy" id="1442587"/>
    <lineage>
        <taxon>Bacteria</taxon>
        <taxon>Pseudomonadati</taxon>
        <taxon>Bacteroidota</taxon>
        <taxon>Cytophagia</taxon>
        <taxon>Cytophagales</taxon>
        <taxon>Cyclobacteriaceae</taxon>
        <taxon>Algoriphagus</taxon>
    </lineage>
</organism>
<name>A0A4R6T404_9BACT</name>
<reference evidence="2 3" key="1">
    <citation type="submission" date="2019-03" db="EMBL/GenBank/DDBJ databases">
        <title>Genomic Encyclopedia of Type Strains, Phase III (KMG-III): the genomes of soil and plant-associated and newly described type strains.</title>
        <authorList>
            <person name="Whitman W."/>
        </authorList>
    </citation>
    <scope>NUCLEOTIDE SEQUENCE [LARGE SCALE GENOMIC DNA]</scope>
    <source>
        <strain evidence="2 3">CECT 8446</strain>
    </source>
</reference>
<evidence type="ECO:0000259" key="1">
    <source>
        <dbReference type="Pfam" id="PF05193"/>
    </source>
</evidence>
<dbReference type="Gene3D" id="3.30.830.10">
    <property type="entry name" value="Metalloenzyme, LuxS/M16 peptidase-like"/>
    <property type="match status" value="2"/>
</dbReference>
<dbReference type="InterPro" id="IPR007863">
    <property type="entry name" value="Peptidase_M16_C"/>
</dbReference>
<dbReference type="Proteomes" id="UP000294535">
    <property type="component" value="Unassembled WGS sequence"/>
</dbReference>
<evidence type="ECO:0000313" key="2">
    <source>
        <dbReference type="EMBL" id="TDQ16482.1"/>
    </source>
</evidence>
<feature type="domain" description="Peptidase M16 C-terminal" evidence="1">
    <location>
        <begin position="185"/>
        <end position="357"/>
    </location>
</feature>
<dbReference type="AlphaFoldDB" id="A0A4R6T404"/>
<dbReference type="SUPFAM" id="SSF63411">
    <property type="entry name" value="LuxS/MPP-like metallohydrolase"/>
    <property type="match status" value="2"/>
</dbReference>
<accession>A0A4R6T404</accession>
<comment type="caution">
    <text evidence="2">The sequence shown here is derived from an EMBL/GenBank/DDBJ whole genome shotgun (WGS) entry which is preliminary data.</text>
</comment>
<proteinExistence type="predicted"/>
<dbReference type="GO" id="GO:0046872">
    <property type="term" value="F:metal ion binding"/>
    <property type="evidence" value="ECO:0007669"/>
    <property type="project" value="InterPro"/>
</dbReference>
<protein>
    <submittedName>
        <fullName evidence="2">Putative Zn-dependent peptidase</fullName>
    </submittedName>
</protein>
<keyword evidence="3" id="KW-1185">Reference proteome</keyword>
<dbReference type="OrthoDB" id="9811314at2"/>
<dbReference type="PANTHER" id="PTHR11851:SF224">
    <property type="entry name" value="PROCESSING PROTEASE"/>
    <property type="match status" value="1"/>
</dbReference>
<dbReference type="EMBL" id="SNYF01000007">
    <property type="protein sequence ID" value="TDQ16482.1"/>
    <property type="molecule type" value="Genomic_DNA"/>
</dbReference>
<dbReference type="Pfam" id="PF05193">
    <property type="entry name" value="Peptidase_M16_C"/>
    <property type="match status" value="1"/>
</dbReference>
<sequence>MLLDRSKAPEFVIPGDFDISNPTEFHTSNGIKVFLFSTPLLEAVKIEVICKSSKLHLPLSKFQVPSFTLQLLTEGTQRFSEEELSEFFDFHASEVHPFSGFSQEGINLLTTKKHLNSVLPVFLSLFIEAIFPEEKIQKKKALRKIGLKMEREKNASRASMLFRNCLFGSQHPYGQETLESHLDEVNREDLLDYYQTKLWNKAEIFVSGDFNSEEILKLMEELSAIPKVDLESKIAEYSIEGIESCQEEKPDSVQTSIRLGNWSIPKNHPDYIPLTVFNTVLGGYFGSRLIKNIREDKGHTYGIFSSLGEIDDHNYWVISADVQKQFRQEVLEEIDKEIRLLCEVPLDEDELELVRNYLIGQMLGKFSNAFDLVDRFKAVHFSGEDFSFYQRQLEFFRKFNSSDILEIGKKYFSKEKFIEVLVG</sequence>
<gene>
    <name evidence="2" type="ORF">DFQ04_2600</name>
</gene>